<protein>
    <submittedName>
        <fullName evidence="2">Uncharacterized protein</fullName>
    </submittedName>
</protein>
<feature type="region of interest" description="Disordered" evidence="1">
    <location>
        <begin position="1"/>
        <end position="38"/>
    </location>
</feature>
<dbReference type="Proteomes" id="UP000195602">
    <property type="component" value="Unassembled WGS sequence"/>
</dbReference>
<sequence>MSYPFGSHNKQSSQSSISSFPKYRDRLSRSETMNTDLSTIDNESLPTIDQLSTAKASVAMSDKLWTQIDVLDDVKLMAEDVRKRGSFFNEEFSTSLAEMKEAQRRLQEVVARHQEANERSRIQRHEQAQEMNRNWGLAEGDAEKETEITKQKMKEFFFSQDTNESVNQQQDFEELNEYVREVQDNLMDLGQRMRNFDEATKKLW</sequence>
<evidence type="ECO:0000313" key="2">
    <source>
        <dbReference type="EMBL" id="OVF06917.1"/>
    </source>
</evidence>
<accession>A0AA91T093</accession>
<dbReference type="KEGG" id="clus:A9F13_16g00088"/>
<dbReference type="OMA" id="SDKLWTQ"/>
<gene>
    <name evidence="2" type="ORF">A9F13_16g00088</name>
</gene>
<reference evidence="2 3" key="1">
    <citation type="submission" date="2017-04" db="EMBL/GenBank/DDBJ databases">
        <title>Draft genome of the yeast Clavispora lusitaniae type strain CBS 6936.</title>
        <authorList>
            <person name="Durrens P."/>
            <person name="Klopp C."/>
            <person name="Biteau N."/>
            <person name="Fitton-Ouhabi V."/>
            <person name="Dementhon K."/>
            <person name="Accoceberry I."/>
            <person name="Sherman D.J."/>
            <person name="Noel T."/>
        </authorList>
    </citation>
    <scope>NUCLEOTIDE SEQUENCE [LARGE SCALE GENOMIC DNA]</scope>
    <source>
        <strain evidence="2 3">CBS 6936</strain>
    </source>
</reference>
<proteinExistence type="predicted"/>
<name>A0AA91T093_CLALS</name>
<dbReference type="Pfam" id="PF17242">
    <property type="entry name" value="DUF5315"/>
    <property type="match status" value="1"/>
</dbReference>
<dbReference type="EMBL" id="LYUB02000016">
    <property type="protein sequence ID" value="OVF06917.1"/>
    <property type="molecule type" value="Genomic_DNA"/>
</dbReference>
<evidence type="ECO:0000256" key="1">
    <source>
        <dbReference type="SAM" id="MobiDB-lite"/>
    </source>
</evidence>
<dbReference type="AlphaFoldDB" id="A0AA91T093"/>
<organism evidence="2 3">
    <name type="scientific">Clavispora lusitaniae</name>
    <name type="common">Candida lusitaniae</name>
    <dbReference type="NCBI Taxonomy" id="36911"/>
    <lineage>
        <taxon>Eukaryota</taxon>
        <taxon>Fungi</taxon>
        <taxon>Dikarya</taxon>
        <taxon>Ascomycota</taxon>
        <taxon>Saccharomycotina</taxon>
        <taxon>Pichiomycetes</taxon>
        <taxon>Metschnikowiaceae</taxon>
        <taxon>Clavispora</taxon>
    </lineage>
</organism>
<evidence type="ECO:0000313" key="3">
    <source>
        <dbReference type="Proteomes" id="UP000195602"/>
    </source>
</evidence>
<comment type="caution">
    <text evidence="2">The sequence shown here is derived from an EMBL/GenBank/DDBJ whole genome shotgun (WGS) entry which is preliminary data.</text>
</comment>